<feature type="region of interest" description="Disordered" evidence="1">
    <location>
        <begin position="133"/>
        <end position="170"/>
    </location>
</feature>
<gene>
    <name evidence="2" type="ORF">METBIDRAFT_42271</name>
</gene>
<organism evidence="2 3">
    <name type="scientific">Metschnikowia bicuspidata var. bicuspidata NRRL YB-4993</name>
    <dbReference type="NCBI Taxonomy" id="869754"/>
    <lineage>
        <taxon>Eukaryota</taxon>
        <taxon>Fungi</taxon>
        <taxon>Dikarya</taxon>
        <taxon>Ascomycota</taxon>
        <taxon>Saccharomycotina</taxon>
        <taxon>Pichiomycetes</taxon>
        <taxon>Metschnikowiaceae</taxon>
        <taxon>Metschnikowia</taxon>
    </lineage>
</organism>
<evidence type="ECO:0000313" key="3">
    <source>
        <dbReference type="Proteomes" id="UP000092555"/>
    </source>
</evidence>
<comment type="caution">
    <text evidence="2">The sequence shown here is derived from an EMBL/GenBank/DDBJ whole genome shotgun (WGS) entry which is preliminary data.</text>
</comment>
<dbReference type="Proteomes" id="UP000092555">
    <property type="component" value="Unassembled WGS sequence"/>
</dbReference>
<evidence type="ECO:0000256" key="1">
    <source>
        <dbReference type="SAM" id="MobiDB-lite"/>
    </source>
</evidence>
<feature type="compositionally biased region" description="Acidic residues" evidence="1">
    <location>
        <begin position="158"/>
        <end position="170"/>
    </location>
</feature>
<dbReference type="AlphaFoldDB" id="A0A1A0HAQ7"/>
<reference evidence="2 3" key="1">
    <citation type="submission" date="2016-05" db="EMBL/GenBank/DDBJ databases">
        <title>Comparative genomics of biotechnologically important yeasts.</title>
        <authorList>
            <consortium name="DOE Joint Genome Institute"/>
            <person name="Riley R."/>
            <person name="Haridas S."/>
            <person name="Wolfe K.H."/>
            <person name="Lopes M.R."/>
            <person name="Hittinger C.T."/>
            <person name="Goker M."/>
            <person name="Salamov A."/>
            <person name="Wisecaver J."/>
            <person name="Long T.M."/>
            <person name="Aerts A.L."/>
            <person name="Barry K."/>
            <person name="Choi C."/>
            <person name="Clum A."/>
            <person name="Coughlan A.Y."/>
            <person name="Deshpande S."/>
            <person name="Douglass A.P."/>
            <person name="Hanson S.J."/>
            <person name="Klenk H.-P."/>
            <person name="LaButti K."/>
            <person name="Lapidus A."/>
            <person name="Lindquist E."/>
            <person name="Lipzen A."/>
            <person name="Meier-kolthoff J.P."/>
            <person name="Ohm R.A."/>
            <person name="Otillar R.P."/>
            <person name="Pangilinan J."/>
            <person name="Peng Y."/>
            <person name="Rokas A."/>
            <person name="Rosa C.A."/>
            <person name="Scheuner C."/>
            <person name="Sibirny A.A."/>
            <person name="Slot J.C."/>
            <person name="Stielow J.B."/>
            <person name="Sun H."/>
            <person name="Kurtzman C.P."/>
            <person name="Blackwell M."/>
            <person name="Grigoriev I.V."/>
            <person name="Jeffries T.W."/>
        </authorList>
    </citation>
    <scope>NUCLEOTIDE SEQUENCE [LARGE SCALE GENOMIC DNA]</scope>
    <source>
        <strain evidence="2 3">NRRL YB-4993</strain>
    </source>
</reference>
<evidence type="ECO:0000313" key="2">
    <source>
        <dbReference type="EMBL" id="OBA20968.1"/>
    </source>
</evidence>
<dbReference type="RefSeq" id="XP_018711478.1">
    <property type="nucleotide sequence ID" value="XM_018857522.1"/>
</dbReference>
<name>A0A1A0HAQ7_9ASCO</name>
<dbReference type="OrthoDB" id="3997547at2759"/>
<protein>
    <submittedName>
        <fullName evidence="2">Uncharacterized protein</fullName>
    </submittedName>
</protein>
<feature type="region of interest" description="Disordered" evidence="1">
    <location>
        <begin position="1"/>
        <end position="43"/>
    </location>
</feature>
<keyword evidence="3" id="KW-1185">Reference proteome</keyword>
<dbReference type="EMBL" id="LXTC01000003">
    <property type="protein sequence ID" value="OBA20968.1"/>
    <property type="molecule type" value="Genomic_DNA"/>
</dbReference>
<accession>A0A1A0HAQ7</accession>
<feature type="compositionally biased region" description="Basic and acidic residues" evidence="1">
    <location>
        <begin position="9"/>
        <end position="29"/>
    </location>
</feature>
<proteinExistence type="predicted"/>
<dbReference type="GeneID" id="30030498"/>
<sequence>MSFVPKRKRDTEPDQKKPKAAFGDKEREMLSQNNEWPMYNHPDGGTVKITPWGALRQWIDPATGYAKTKFEDASFQEVSFEMSPSNTNNQCYELPTTPMSLHTSASGCSSPAYGDKLNFSPTNEAELYVVEGYGQPRESGQRPTQQYAQEQEHYLGMEESEDFSDDTAMC</sequence>